<dbReference type="OrthoDB" id="10451563at2759"/>
<dbReference type="EMBL" id="PJQM01003874">
    <property type="protein sequence ID" value="RCH86715.1"/>
    <property type="molecule type" value="Genomic_DNA"/>
</dbReference>
<proteinExistence type="predicted"/>
<protein>
    <submittedName>
        <fullName evidence="1">Uncharacterized protein</fullName>
    </submittedName>
</protein>
<reference evidence="1 2" key="1">
    <citation type="journal article" date="2018" name="G3 (Bethesda)">
        <title>Phylogenetic and Phylogenomic Definition of Rhizopus Species.</title>
        <authorList>
            <person name="Gryganskyi A.P."/>
            <person name="Golan J."/>
            <person name="Dolatabadi S."/>
            <person name="Mondo S."/>
            <person name="Robb S."/>
            <person name="Idnurm A."/>
            <person name="Muszewska A."/>
            <person name="Steczkiewicz K."/>
            <person name="Masonjones S."/>
            <person name="Liao H.L."/>
            <person name="Gajdeczka M.T."/>
            <person name="Anike F."/>
            <person name="Vuek A."/>
            <person name="Anishchenko I.M."/>
            <person name="Voigt K."/>
            <person name="de Hoog G.S."/>
            <person name="Smith M.E."/>
            <person name="Heitman J."/>
            <person name="Vilgalys R."/>
            <person name="Stajich J.E."/>
        </authorList>
    </citation>
    <scope>NUCLEOTIDE SEQUENCE [LARGE SCALE GENOMIC DNA]</scope>
    <source>
        <strain evidence="1 2">LSU 92-RS-03</strain>
    </source>
</reference>
<evidence type="ECO:0000313" key="2">
    <source>
        <dbReference type="Proteomes" id="UP000253551"/>
    </source>
</evidence>
<comment type="caution">
    <text evidence="1">The sequence shown here is derived from an EMBL/GenBank/DDBJ whole genome shotgun (WGS) entry which is preliminary data.</text>
</comment>
<sequence>MFNTLFTSIFHSTTVNKESVAQEKPMMLSLKDILSASQHDNTLRLEIITVDAPHSMHITLSPPPLPDQPLVMVPLSIDIPADCPTKPIVRLNTPSTPYAQKWNPRLFDQDQMSAELQQTHSIPQWIHWLYNKMTTADSYPMKRSHDFNEDSYPSKAIKMEIDE</sequence>
<organism evidence="1 2">
    <name type="scientific">Rhizopus stolonifer</name>
    <name type="common">Rhizopus nigricans</name>
    <dbReference type="NCBI Taxonomy" id="4846"/>
    <lineage>
        <taxon>Eukaryota</taxon>
        <taxon>Fungi</taxon>
        <taxon>Fungi incertae sedis</taxon>
        <taxon>Mucoromycota</taxon>
        <taxon>Mucoromycotina</taxon>
        <taxon>Mucoromycetes</taxon>
        <taxon>Mucorales</taxon>
        <taxon>Mucorineae</taxon>
        <taxon>Rhizopodaceae</taxon>
        <taxon>Rhizopus</taxon>
    </lineage>
</organism>
<keyword evidence="2" id="KW-1185">Reference proteome</keyword>
<evidence type="ECO:0000313" key="1">
    <source>
        <dbReference type="EMBL" id="RCH86715.1"/>
    </source>
</evidence>
<dbReference type="AlphaFoldDB" id="A0A367J9Z6"/>
<dbReference type="Proteomes" id="UP000253551">
    <property type="component" value="Unassembled WGS sequence"/>
</dbReference>
<accession>A0A367J9Z6</accession>
<dbReference type="STRING" id="4846.A0A367J9Z6"/>
<gene>
    <name evidence="1" type="ORF">CU098_004121</name>
</gene>
<name>A0A367J9Z6_RHIST</name>